<keyword evidence="2" id="KW-1185">Reference proteome</keyword>
<dbReference type="Gene3D" id="1.25.40.10">
    <property type="entry name" value="Tetratricopeptide repeat domain"/>
    <property type="match status" value="1"/>
</dbReference>
<organism evidence="1 2">
    <name type="scientific">Liquidambar formosana</name>
    <name type="common">Formosan gum</name>
    <dbReference type="NCBI Taxonomy" id="63359"/>
    <lineage>
        <taxon>Eukaryota</taxon>
        <taxon>Viridiplantae</taxon>
        <taxon>Streptophyta</taxon>
        <taxon>Embryophyta</taxon>
        <taxon>Tracheophyta</taxon>
        <taxon>Spermatophyta</taxon>
        <taxon>Magnoliopsida</taxon>
        <taxon>eudicotyledons</taxon>
        <taxon>Gunneridae</taxon>
        <taxon>Pentapetalae</taxon>
        <taxon>Saxifragales</taxon>
        <taxon>Altingiaceae</taxon>
        <taxon>Liquidambar</taxon>
    </lineage>
</organism>
<proteinExistence type="predicted"/>
<reference evidence="1 2" key="1">
    <citation type="journal article" date="2024" name="Plant J.">
        <title>Genome sequences and population genomics reveal climatic adaptation and genomic divergence between two closely related sweetgum species.</title>
        <authorList>
            <person name="Xu W.Q."/>
            <person name="Ren C.Q."/>
            <person name="Zhang X.Y."/>
            <person name="Comes H.P."/>
            <person name="Liu X.H."/>
            <person name="Li Y.G."/>
            <person name="Kettle C.J."/>
            <person name="Jalonen R."/>
            <person name="Gaisberger H."/>
            <person name="Ma Y.Z."/>
            <person name="Qiu Y.X."/>
        </authorList>
    </citation>
    <scope>NUCLEOTIDE SEQUENCE [LARGE SCALE GENOMIC DNA]</scope>
    <source>
        <strain evidence="1">Hangzhou</strain>
    </source>
</reference>
<dbReference type="EMBL" id="JBBPBK010000007">
    <property type="protein sequence ID" value="KAK9282130.1"/>
    <property type="molecule type" value="Genomic_DNA"/>
</dbReference>
<evidence type="ECO:0000313" key="2">
    <source>
        <dbReference type="Proteomes" id="UP001415857"/>
    </source>
</evidence>
<evidence type="ECO:0008006" key="3">
    <source>
        <dbReference type="Google" id="ProtNLM"/>
    </source>
</evidence>
<dbReference type="Proteomes" id="UP001415857">
    <property type="component" value="Unassembled WGS sequence"/>
</dbReference>
<protein>
    <recommendedName>
        <fullName evidence="3">Pentatricopeptide repeat-containing protein</fullName>
    </recommendedName>
</protein>
<evidence type="ECO:0000313" key="1">
    <source>
        <dbReference type="EMBL" id="KAK9282130.1"/>
    </source>
</evidence>
<gene>
    <name evidence="1" type="ORF">L1049_005042</name>
</gene>
<dbReference type="InterPro" id="IPR011990">
    <property type="entry name" value="TPR-like_helical_dom_sf"/>
</dbReference>
<sequence>MALLTFARRLQRTPSHLLLPPVVRPIAHPPFPTFPTSAFLSKLHTLSKAFHRTVPIPYHTFSQIPHFLALQSFSTQNAYDPIDFSEHTNEIHQLLESGLLELLKRAKQFPSESEAVAFLDEAGLKPDSNLVCSAIWALKDEWRLAFLVFKWGEKRGCDSEKAWSLMVWVLGTKKKFSLAWCLIRELHRSSADTRRLMSIMIDRYAAANDPCKAIRTFNIMEKFRMSPDVKAFYYPSECSM</sequence>
<dbReference type="AlphaFoldDB" id="A0AAP0X128"/>
<name>A0AAP0X128_LIQFO</name>
<accession>A0AAP0X128</accession>
<comment type="caution">
    <text evidence="1">The sequence shown here is derived from an EMBL/GenBank/DDBJ whole genome shotgun (WGS) entry which is preliminary data.</text>
</comment>